<keyword evidence="4" id="KW-0812">Transmembrane</keyword>
<keyword evidence="11" id="KW-1185">Reference proteome</keyword>
<dbReference type="GO" id="GO:0005743">
    <property type="term" value="C:mitochondrial inner membrane"/>
    <property type="evidence" value="ECO:0007669"/>
    <property type="project" value="UniProtKB-SubCell"/>
</dbReference>
<keyword evidence="3 9" id="KW-0813">Transport</keyword>
<evidence type="ECO:0000313" key="10">
    <source>
        <dbReference type="EnsemblMetazoa" id="XP_014252143.1"/>
    </source>
</evidence>
<dbReference type="InterPro" id="IPR005336">
    <property type="entry name" value="MPC"/>
</dbReference>
<comment type="subcellular location">
    <subcellularLocation>
        <location evidence="1 9">Mitochondrion inner membrane</location>
        <topology evidence="1 9">Multi-pass membrane protein</topology>
    </subcellularLocation>
</comment>
<evidence type="ECO:0000256" key="2">
    <source>
        <dbReference type="ARBA" id="ARBA00006416"/>
    </source>
</evidence>
<protein>
    <recommendedName>
        <fullName evidence="9">Mitochondrial pyruvate carrier</fullName>
    </recommendedName>
</protein>
<dbReference type="Proteomes" id="UP000494040">
    <property type="component" value="Unassembled WGS sequence"/>
</dbReference>
<dbReference type="GeneID" id="106668156"/>
<dbReference type="GO" id="GO:0006850">
    <property type="term" value="P:pyruvate import into mitochondria"/>
    <property type="evidence" value="ECO:0007669"/>
    <property type="project" value="InterPro"/>
</dbReference>
<dbReference type="OMA" id="LIWARWS"/>
<evidence type="ECO:0000256" key="9">
    <source>
        <dbReference type="RuleBase" id="RU363100"/>
    </source>
</evidence>
<dbReference type="RefSeq" id="XP_014252143.1">
    <property type="nucleotide sequence ID" value="XM_014396657.2"/>
</dbReference>
<organism evidence="10 11">
    <name type="scientific">Cimex lectularius</name>
    <name type="common">Bed bug</name>
    <name type="synonym">Acanthia lectularia</name>
    <dbReference type="NCBI Taxonomy" id="79782"/>
    <lineage>
        <taxon>Eukaryota</taxon>
        <taxon>Metazoa</taxon>
        <taxon>Ecdysozoa</taxon>
        <taxon>Arthropoda</taxon>
        <taxon>Hexapoda</taxon>
        <taxon>Insecta</taxon>
        <taxon>Pterygota</taxon>
        <taxon>Neoptera</taxon>
        <taxon>Paraneoptera</taxon>
        <taxon>Hemiptera</taxon>
        <taxon>Heteroptera</taxon>
        <taxon>Panheteroptera</taxon>
        <taxon>Cimicomorpha</taxon>
        <taxon>Cimicidae</taxon>
        <taxon>Cimex</taxon>
    </lineage>
</organism>
<keyword evidence="6" id="KW-1133">Transmembrane helix</keyword>
<evidence type="ECO:0000256" key="4">
    <source>
        <dbReference type="ARBA" id="ARBA00022692"/>
    </source>
</evidence>
<name>A0A8I6RV28_CIMLE</name>
<evidence type="ECO:0000256" key="6">
    <source>
        <dbReference type="ARBA" id="ARBA00022989"/>
    </source>
</evidence>
<sequence>MLPILTKIYVRLIKFIDPWVPNQFQPLWNHPAGPKTVFFWAPICKSTLVLAGLGDLMRPPDKISLSQTGSVGLTGLIWARWSVVIIPKNVFMCFVNLSISALQGYQFTRAYLYQQRLLQNQQIDSKKK</sequence>
<reference evidence="10" key="1">
    <citation type="submission" date="2022-01" db="UniProtKB">
        <authorList>
            <consortium name="EnsemblMetazoa"/>
        </authorList>
    </citation>
    <scope>IDENTIFICATION</scope>
</reference>
<dbReference type="KEGG" id="clec:106668156"/>
<evidence type="ECO:0000256" key="1">
    <source>
        <dbReference type="ARBA" id="ARBA00004448"/>
    </source>
</evidence>
<evidence type="ECO:0000256" key="5">
    <source>
        <dbReference type="ARBA" id="ARBA00022792"/>
    </source>
</evidence>
<keyword evidence="5 9" id="KW-0999">Mitochondrion inner membrane</keyword>
<evidence type="ECO:0000256" key="8">
    <source>
        <dbReference type="ARBA" id="ARBA00023136"/>
    </source>
</evidence>
<proteinExistence type="inferred from homology"/>
<dbReference type="EnsemblMetazoa" id="XM_014396657.2">
    <property type="protein sequence ID" value="XP_014252143.1"/>
    <property type="gene ID" value="LOC106668156"/>
</dbReference>
<evidence type="ECO:0000313" key="11">
    <source>
        <dbReference type="Proteomes" id="UP000494040"/>
    </source>
</evidence>
<comment type="similarity">
    <text evidence="2 9">Belongs to the mitochondrial pyruvate carrier (MPC) (TC 2.A.105) family.</text>
</comment>
<dbReference type="OrthoDB" id="869189at2759"/>
<keyword evidence="7 9" id="KW-0496">Mitochondrion</keyword>
<dbReference type="AlphaFoldDB" id="A0A8I6RV28"/>
<comment type="function">
    <text evidence="9">Mediates the uptake of pyruvate into mitochondria.</text>
</comment>
<evidence type="ECO:0000256" key="7">
    <source>
        <dbReference type="ARBA" id="ARBA00023128"/>
    </source>
</evidence>
<evidence type="ECO:0000256" key="3">
    <source>
        <dbReference type="ARBA" id="ARBA00022448"/>
    </source>
</evidence>
<accession>A0A8I6RV28</accession>
<dbReference type="Pfam" id="PF03650">
    <property type="entry name" value="MPC"/>
    <property type="match status" value="1"/>
</dbReference>
<keyword evidence="8" id="KW-0472">Membrane</keyword>